<dbReference type="GO" id="GO:0046872">
    <property type="term" value="F:metal ion binding"/>
    <property type="evidence" value="ECO:0007669"/>
    <property type="project" value="UniProtKB-UniRule"/>
</dbReference>
<proteinExistence type="inferred from homology"/>
<keyword evidence="4 10" id="KW-0378">Hydrolase</keyword>
<feature type="binding site" evidence="10">
    <location>
        <position position="166"/>
    </location>
    <ligand>
        <name>Mn(2+)</name>
        <dbReference type="ChEBI" id="CHEBI:29035"/>
    </ligand>
</feature>
<feature type="binding site" evidence="10">
    <location>
        <position position="235"/>
    </location>
    <ligand>
        <name>Mn(2+)</name>
        <dbReference type="ChEBI" id="CHEBI:29035"/>
    </ligand>
</feature>
<dbReference type="Pfam" id="PF01867">
    <property type="entry name" value="Cas_Cas1"/>
    <property type="match status" value="1"/>
</dbReference>
<dbReference type="InterPro" id="IPR050646">
    <property type="entry name" value="Cas1"/>
</dbReference>
<evidence type="ECO:0000256" key="6">
    <source>
        <dbReference type="ARBA" id="ARBA00023118"/>
    </source>
</evidence>
<dbReference type="RefSeq" id="WP_074948728.1">
    <property type="nucleotide sequence ID" value="NZ_FPBV01000001.1"/>
</dbReference>
<dbReference type="GO" id="GO:0043571">
    <property type="term" value="P:maintenance of CRISPR repeat elements"/>
    <property type="evidence" value="ECO:0007669"/>
    <property type="project" value="UniProtKB-UniRule"/>
</dbReference>
<evidence type="ECO:0000256" key="4">
    <source>
        <dbReference type="ARBA" id="ARBA00022801"/>
    </source>
</evidence>
<evidence type="ECO:0000256" key="9">
    <source>
        <dbReference type="ARBA" id="ARBA00038592"/>
    </source>
</evidence>
<gene>
    <name evidence="10" type="primary">cas1</name>
    <name evidence="11" type="ORF">SAMN05421543_101233</name>
</gene>
<organism evidence="11 12">
    <name type="scientific">Alicyclobacillus macrosporangiidus</name>
    <dbReference type="NCBI Taxonomy" id="392015"/>
    <lineage>
        <taxon>Bacteria</taxon>
        <taxon>Bacillati</taxon>
        <taxon>Bacillota</taxon>
        <taxon>Bacilli</taxon>
        <taxon>Bacillales</taxon>
        <taxon>Alicyclobacillaceae</taxon>
        <taxon>Alicyclobacillus</taxon>
    </lineage>
</organism>
<evidence type="ECO:0000313" key="12">
    <source>
        <dbReference type="Proteomes" id="UP000183508"/>
    </source>
</evidence>
<dbReference type="EMBL" id="FPBV01000001">
    <property type="protein sequence ID" value="SFU35094.1"/>
    <property type="molecule type" value="Genomic_DNA"/>
</dbReference>
<keyword evidence="5 10" id="KW-0460">Magnesium</keyword>
<sequence length="345" mass="38920">MNVAFQTLYIQTDGVVLRLDHDTVVATREKEVISQIPLHHVQSIVAIGRVSLTSPLLERCARDGRSVVRLDGRGRFLYRLEGPKSGNVLLRTAQYQVWMDRARSVPIVQAIVAGKIYNARQCLLRTARDTARKASEEALRQAAHDMAKDLRRLRAETDLNALRGIEGINAKRYFSVFAEQLTDQVDSGIVFEGRTRRPPRDAVNCVLSFLYALLSHDVVSAVESVGLDPQIGYLHTLWPGRPSLALDLMEELRPILADRIAITLFNRRQLRETDFELLPGGAVSLGERGRRTVIAAYQKRKQDEVEHPMLRTKVSLGRVPVLQARLLARAIRRDPVSYVPFLYKG</sequence>
<dbReference type="AlphaFoldDB" id="A0A1I7FG37"/>
<dbReference type="InterPro" id="IPR002729">
    <property type="entry name" value="CRISPR-assoc_Cas1"/>
</dbReference>
<dbReference type="GO" id="GO:0016787">
    <property type="term" value="F:hydrolase activity"/>
    <property type="evidence" value="ECO:0007669"/>
    <property type="project" value="UniProtKB-KW"/>
</dbReference>
<dbReference type="EC" id="3.1.-.-" evidence="10"/>
<comment type="cofactor">
    <cofactor evidence="10">
        <name>Mg(2+)</name>
        <dbReference type="ChEBI" id="CHEBI:18420"/>
    </cofactor>
    <cofactor evidence="10">
        <name>Mn(2+)</name>
        <dbReference type="ChEBI" id="CHEBI:29035"/>
    </cofactor>
</comment>
<evidence type="ECO:0000256" key="8">
    <source>
        <dbReference type="ARBA" id="ARBA00023211"/>
    </source>
</evidence>
<dbReference type="PANTHER" id="PTHR34353">
    <property type="entry name" value="CRISPR-ASSOCIATED ENDONUCLEASE CAS1 1"/>
    <property type="match status" value="1"/>
</dbReference>
<evidence type="ECO:0000256" key="7">
    <source>
        <dbReference type="ARBA" id="ARBA00023125"/>
    </source>
</evidence>
<feature type="binding site" evidence="10">
    <location>
        <position position="250"/>
    </location>
    <ligand>
        <name>Mn(2+)</name>
        <dbReference type="ChEBI" id="CHEBI:29035"/>
    </ligand>
</feature>
<dbReference type="OrthoDB" id="9803119at2"/>
<keyword evidence="1 10" id="KW-0540">Nuclease</keyword>
<evidence type="ECO:0000313" key="11">
    <source>
        <dbReference type="EMBL" id="SFU35094.1"/>
    </source>
</evidence>
<dbReference type="NCBIfam" id="TIGR03640">
    <property type="entry name" value="cas1_DVULG"/>
    <property type="match status" value="1"/>
</dbReference>
<dbReference type="PANTHER" id="PTHR34353:SF2">
    <property type="entry name" value="CRISPR-ASSOCIATED ENDONUCLEASE CAS1 1"/>
    <property type="match status" value="1"/>
</dbReference>
<comment type="function">
    <text evidence="10">CRISPR (clustered regularly interspaced short palindromic repeat), is an adaptive immune system that provides protection against mobile genetic elements (viruses, transposable elements and conjugative plasmids). CRISPR clusters contain spacers, sequences complementary to antecedent mobile elements, and target invading nucleic acids. CRISPR clusters are transcribed and processed into CRISPR RNA (crRNA). Acts as a dsDNA endonuclease. Involved in the integration of spacer DNA into the CRISPR cassette.</text>
</comment>
<dbReference type="GO" id="GO:0051607">
    <property type="term" value="P:defense response to virus"/>
    <property type="evidence" value="ECO:0007669"/>
    <property type="project" value="UniProtKB-UniRule"/>
</dbReference>
<keyword evidence="7 10" id="KW-0238">DNA-binding</keyword>
<dbReference type="InterPro" id="IPR042211">
    <property type="entry name" value="CRISPR-assoc_Cas1_N"/>
</dbReference>
<comment type="similarity">
    <text evidence="10">Belongs to the CRISPR-associated endonuclease Cas1 family.</text>
</comment>
<dbReference type="HAMAP" id="MF_01470">
    <property type="entry name" value="Cas1"/>
    <property type="match status" value="1"/>
</dbReference>
<comment type="subunit">
    <text evidence="9 10">Homodimer, forms a heterotetramer with a Cas2 homodimer.</text>
</comment>
<name>A0A1I7FG37_9BACL</name>
<keyword evidence="8 10" id="KW-0464">Manganese</keyword>
<dbReference type="Gene3D" id="3.100.10.20">
    <property type="entry name" value="CRISPR-associated endonuclease Cas1, N-terminal domain"/>
    <property type="match status" value="1"/>
</dbReference>
<dbReference type="Proteomes" id="UP000183508">
    <property type="component" value="Unassembled WGS sequence"/>
</dbReference>
<evidence type="ECO:0000256" key="3">
    <source>
        <dbReference type="ARBA" id="ARBA00022759"/>
    </source>
</evidence>
<accession>A0A1I7FG37</accession>
<keyword evidence="12" id="KW-1185">Reference proteome</keyword>
<dbReference type="GO" id="GO:0004520">
    <property type="term" value="F:DNA endonuclease activity"/>
    <property type="evidence" value="ECO:0007669"/>
    <property type="project" value="InterPro"/>
</dbReference>
<dbReference type="STRING" id="392015.SAMN05421543_101233"/>
<evidence type="ECO:0000256" key="1">
    <source>
        <dbReference type="ARBA" id="ARBA00022722"/>
    </source>
</evidence>
<keyword evidence="2 10" id="KW-0479">Metal-binding</keyword>
<dbReference type="InterPro" id="IPR042206">
    <property type="entry name" value="CRISPR-assoc_Cas1_C"/>
</dbReference>
<dbReference type="GO" id="GO:0003677">
    <property type="term" value="F:DNA binding"/>
    <property type="evidence" value="ECO:0007669"/>
    <property type="project" value="UniProtKB-KW"/>
</dbReference>
<protein>
    <recommendedName>
        <fullName evidence="10">CRISPR-associated endonuclease Cas1</fullName>
        <ecNumber evidence="10">3.1.-.-</ecNumber>
    </recommendedName>
</protein>
<dbReference type="InterPro" id="IPR019856">
    <property type="entry name" value="CRISPR-assoc_Cas1_DVULG"/>
</dbReference>
<dbReference type="NCBIfam" id="TIGR00287">
    <property type="entry name" value="cas1"/>
    <property type="match status" value="1"/>
</dbReference>
<keyword evidence="6 10" id="KW-0051">Antiviral defense</keyword>
<dbReference type="Gene3D" id="1.20.120.920">
    <property type="entry name" value="CRISPR-associated endonuclease Cas1, C-terminal domain"/>
    <property type="match status" value="1"/>
</dbReference>
<evidence type="ECO:0000256" key="2">
    <source>
        <dbReference type="ARBA" id="ARBA00022723"/>
    </source>
</evidence>
<keyword evidence="3 10" id="KW-0255">Endonuclease</keyword>
<reference evidence="12" key="1">
    <citation type="submission" date="2016-10" db="EMBL/GenBank/DDBJ databases">
        <authorList>
            <person name="Varghese N."/>
        </authorList>
    </citation>
    <scope>NUCLEOTIDE SEQUENCE [LARGE SCALE GENOMIC DNA]</scope>
    <source>
        <strain evidence="12">DSM 17980</strain>
    </source>
</reference>
<evidence type="ECO:0000256" key="10">
    <source>
        <dbReference type="HAMAP-Rule" id="MF_01470"/>
    </source>
</evidence>
<evidence type="ECO:0000256" key="5">
    <source>
        <dbReference type="ARBA" id="ARBA00022842"/>
    </source>
</evidence>